<reference evidence="2 3" key="1">
    <citation type="submission" date="2021-04" db="EMBL/GenBank/DDBJ databases">
        <title>The genome sequence of type strain Ideonella paludis KCTC 32238.</title>
        <authorList>
            <person name="Liu Y."/>
        </authorList>
    </citation>
    <scope>NUCLEOTIDE SEQUENCE [LARGE SCALE GENOMIC DNA]</scope>
    <source>
        <strain evidence="2 3">KCTC 32238</strain>
    </source>
</reference>
<keyword evidence="1" id="KW-0732">Signal</keyword>
<gene>
    <name evidence="2" type="ORF">KAK11_20395</name>
</gene>
<name>A0ABS5E2U9_9BURK</name>
<protein>
    <submittedName>
        <fullName evidence="2">Tetratricopeptide repeat protein</fullName>
    </submittedName>
</protein>
<accession>A0ABS5E2U9</accession>
<dbReference type="RefSeq" id="WP_210811341.1">
    <property type="nucleotide sequence ID" value="NZ_JAGQDG010000009.1"/>
</dbReference>
<proteinExistence type="predicted"/>
<dbReference type="Gene3D" id="1.25.40.10">
    <property type="entry name" value="Tetratricopeptide repeat domain"/>
    <property type="match status" value="1"/>
</dbReference>
<sequence>MTAFALPALRQISLAVLMATASPVLWAQAASPASSPAPTARAEVGKPLQLAQDLLKSGKAVEALAELRVAEQVGSLNDYERYLIARTRAVAALKANELPVAVAAFEVALASPLTPAADRPSLLDTLARAQLQLRQYAPAAATLRRYVQEGGQDAAVRALLPQALYLSGDAGAAAKELLPMVQAEEAAGRKPSETSLRLLVSAYAKAKDEPGVYAALQRQAQHYPKPEVWAQLLSRVPDQPGFSQSLTLDLLRLKQATGALRDEAEDIELAILAMEGGLFTEALLALDAGTQAGRLGTGPNAGEHQKLRDKAAKASAKEKAQLASDRAAAQAAKDGHALTLVGTAAVSAGNPADAAKALADGLARGGVKKPDEARLHLAWAWVKAGHSAEAVKVLDTIKSEDGSAELARLWKTWLRAQAQK</sequence>
<comment type="caution">
    <text evidence="2">The sequence shown here is derived from an EMBL/GenBank/DDBJ whole genome shotgun (WGS) entry which is preliminary data.</text>
</comment>
<organism evidence="2 3">
    <name type="scientific">Ideonella paludis</name>
    <dbReference type="NCBI Taxonomy" id="1233411"/>
    <lineage>
        <taxon>Bacteria</taxon>
        <taxon>Pseudomonadati</taxon>
        <taxon>Pseudomonadota</taxon>
        <taxon>Betaproteobacteria</taxon>
        <taxon>Burkholderiales</taxon>
        <taxon>Sphaerotilaceae</taxon>
        <taxon>Ideonella</taxon>
    </lineage>
</organism>
<feature type="chain" id="PRO_5045524494" evidence="1">
    <location>
        <begin position="30"/>
        <end position="420"/>
    </location>
</feature>
<evidence type="ECO:0000313" key="2">
    <source>
        <dbReference type="EMBL" id="MBQ0937696.1"/>
    </source>
</evidence>
<dbReference type="Proteomes" id="UP000672097">
    <property type="component" value="Unassembled WGS sequence"/>
</dbReference>
<keyword evidence="3" id="KW-1185">Reference proteome</keyword>
<dbReference type="EMBL" id="JAGQDG010000009">
    <property type="protein sequence ID" value="MBQ0937696.1"/>
    <property type="molecule type" value="Genomic_DNA"/>
</dbReference>
<dbReference type="InterPro" id="IPR011990">
    <property type="entry name" value="TPR-like_helical_dom_sf"/>
</dbReference>
<evidence type="ECO:0000313" key="3">
    <source>
        <dbReference type="Proteomes" id="UP000672097"/>
    </source>
</evidence>
<dbReference type="SUPFAM" id="SSF48452">
    <property type="entry name" value="TPR-like"/>
    <property type="match status" value="1"/>
</dbReference>
<evidence type="ECO:0000256" key="1">
    <source>
        <dbReference type="SAM" id="SignalP"/>
    </source>
</evidence>
<feature type="signal peptide" evidence="1">
    <location>
        <begin position="1"/>
        <end position="29"/>
    </location>
</feature>